<dbReference type="EMBL" id="CP003940">
    <property type="protein sequence ID" value="AFZ47916.1"/>
    <property type="molecule type" value="Genomic_DNA"/>
</dbReference>
<dbReference type="AlphaFoldDB" id="K9YLW0"/>
<dbReference type="PANTHER" id="PTHR33542:SF3">
    <property type="entry name" value="SIROHYDROCHLORIN FERROCHELATASE, CHLOROPLASTIC"/>
    <property type="match status" value="1"/>
</dbReference>
<keyword evidence="2" id="KW-0456">Lyase</keyword>
<dbReference type="HOGENOM" id="CLU_056929_0_0_3"/>
<dbReference type="BioCyc" id="CSTA292563:G1353-1970-MONOMER"/>
<evidence type="ECO:0000256" key="1">
    <source>
        <dbReference type="ARBA" id="ARBA00022723"/>
    </source>
</evidence>
<dbReference type="CDD" id="cd03416">
    <property type="entry name" value="CbiX_SirB_N"/>
    <property type="match status" value="1"/>
</dbReference>
<dbReference type="GO" id="GO:0046872">
    <property type="term" value="F:metal ion binding"/>
    <property type="evidence" value="ECO:0007669"/>
    <property type="project" value="UniProtKB-KW"/>
</dbReference>
<keyword evidence="4" id="KW-1185">Reference proteome</keyword>
<name>K9YLW0_CYASC</name>
<dbReference type="GO" id="GO:0016829">
    <property type="term" value="F:lyase activity"/>
    <property type="evidence" value="ECO:0007669"/>
    <property type="project" value="UniProtKB-KW"/>
</dbReference>
<evidence type="ECO:0000313" key="3">
    <source>
        <dbReference type="EMBL" id="AFZ47916.1"/>
    </source>
</evidence>
<dbReference type="PANTHER" id="PTHR33542">
    <property type="entry name" value="SIROHYDROCHLORIN FERROCHELATASE, CHLOROPLASTIC"/>
    <property type="match status" value="1"/>
</dbReference>
<evidence type="ECO:0000256" key="2">
    <source>
        <dbReference type="ARBA" id="ARBA00023239"/>
    </source>
</evidence>
<keyword evidence="1" id="KW-0479">Metal-binding</keyword>
<dbReference type="InterPro" id="IPR050963">
    <property type="entry name" value="Sirohydro_Cobaltochel/CbiX"/>
</dbReference>
<gene>
    <name evidence="3" type="ordered locus">Cyast_1963</name>
</gene>
<dbReference type="eggNOG" id="COG2138">
    <property type="taxonomic scope" value="Bacteria"/>
</dbReference>
<reference evidence="4" key="1">
    <citation type="journal article" date="2013" name="Proc. Natl. Acad. Sci. U.S.A.">
        <title>Improving the coverage of the cyanobacterial phylum using diversity-driven genome sequencing.</title>
        <authorList>
            <person name="Shih P.M."/>
            <person name="Wu D."/>
            <person name="Latifi A."/>
            <person name="Axen S.D."/>
            <person name="Fewer D.P."/>
            <person name="Talla E."/>
            <person name="Calteau A."/>
            <person name="Cai F."/>
            <person name="Tandeau de Marsac N."/>
            <person name="Rippka R."/>
            <person name="Herdman M."/>
            <person name="Sivonen K."/>
            <person name="Coursin T."/>
            <person name="Laurent T."/>
            <person name="Goodwin L."/>
            <person name="Nolan M."/>
            <person name="Davenport K.W."/>
            <person name="Han C.S."/>
            <person name="Rubin E.M."/>
            <person name="Eisen J.A."/>
            <person name="Woyke T."/>
            <person name="Gugger M."/>
            <person name="Kerfeld C.A."/>
        </authorList>
    </citation>
    <scope>NUCLEOTIDE SEQUENCE [LARGE SCALE GENOMIC DNA]</scope>
    <source>
        <strain evidence="4">ATCC 29140 / PCC 7202</strain>
    </source>
</reference>
<dbReference type="InterPro" id="IPR002762">
    <property type="entry name" value="CbiX-like"/>
</dbReference>
<dbReference type="STRING" id="292563.Cyast_1963"/>
<dbReference type="KEGG" id="csn:Cyast_1963"/>
<dbReference type="PATRIC" id="fig|292563.3.peg.2053"/>
<proteinExistence type="predicted"/>
<sequence>MNNDTGYLLVVHGSRNPQYKIYLDRLADLIREKLKTLGVNGYLDTAYLELSSQSLAQKITDFAHFCHRQSYKQIKILPLFLFSGTHVMDDIPEQGAIALKNIAYVGIDIKILPHLGSEGSLLGLLQEKYQKYPHHQRILIAHGTRLKEGQAEASLLAKNSSATLTFWSMNPFYDQVITNLVTLGAKKIVMLPYFLFPGKITRAIAFRIEEIKTEYNDLSLEIIDPLGATPELAHIIVKNLLEK</sequence>
<organism evidence="3 4">
    <name type="scientific">Cyanobacterium stanieri (strain ATCC 29140 / PCC 7202)</name>
    <dbReference type="NCBI Taxonomy" id="292563"/>
    <lineage>
        <taxon>Bacteria</taxon>
        <taxon>Bacillati</taxon>
        <taxon>Cyanobacteriota</taxon>
        <taxon>Cyanophyceae</taxon>
        <taxon>Oscillatoriophycideae</taxon>
        <taxon>Chroococcales</taxon>
        <taxon>Geminocystaceae</taxon>
        <taxon>Cyanobacterium</taxon>
    </lineage>
</organism>
<dbReference type="Proteomes" id="UP000010483">
    <property type="component" value="Chromosome"/>
</dbReference>
<dbReference type="Gene3D" id="3.40.50.1400">
    <property type="match status" value="2"/>
</dbReference>
<dbReference type="SUPFAM" id="SSF53800">
    <property type="entry name" value="Chelatase"/>
    <property type="match status" value="1"/>
</dbReference>
<protein>
    <submittedName>
        <fullName evidence="3">Cobalamin (Vitamin B12) biosynthesis CbiX protein</fullName>
    </submittedName>
</protein>
<evidence type="ECO:0000313" key="4">
    <source>
        <dbReference type="Proteomes" id="UP000010483"/>
    </source>
</evidence>
<dbReference type="Pfam" id="PF01903">
    <property type="entry name" value="CbiX"/>
    <property type="match status" value="2"/>
</dbReference>
<accession>K9YLW0</accession>